<name>A0A5C5YY45_9BACT</name>
<evidence type="ECO:0000313" key="1">
    <source>
        <dbReference type="EMBL" id="TWT79995.1"/>
    </source>
</evidence>
<evidence type="ECO:0000313" key="2">
    <source>
        <dbReference type="Proteomes" id="UP000315010"/>
    </source>
</evidence>
<organism evidence="1 2">
    <name type="scientific">Novipirellula herctigrandis</name>
    <dbReference type="NCBI Taxonomy" id="2527986"/>
    <lineage>
        <taxon>Bacteria</taxon>
        <taxon>Pseudomonadati</taxon>
        <taxon>Planctomycetota</taxon>
        <taxon>Planctomycetia</taxon>
        <taxon>Pirellulales</taxon>
        <taxon>Pirellulaceae</taxon>
        <taxon>Novipirellula</taxon>
    </lineage>
</organism>
<reference evidence="1 2" key="1">
    <citation type="submission" date="2019-02" db="EMBL/GenBank/DDBJ databases">
        <title>Deep-cultivation of Planctomycetes and their phenomic and genomic characterization uncovers novel biology.</title>
        <authorList>
            <person name="Wiegand S."/>
            <person name="Jogler M."/>
            <person name="Boedeker C."/>
            <person name="Pinto D."/>
            <person name="Vollmers J."/>
            <person name="Rivas-Marin E."/>
            <person name="Kohn T."/>
            <person name="Peeters S.H."/>
            <person name="Heuer A."/>
            <person name="Rast P."/>
            <person name="Oberbeckmann S."/>
            <person name="Bunk B."/>
            <person name="Jeske O."/>
            <person name="Meyerdierks A."/>
            <person name="Storesund J.E."/>
            <person name="Kallscheuer N."/>
            <person name="Luecker S."/>
            <person name="Lage O.M."/>
            <person name="Pohl T."/>
            <person name="Merkel B.J."/>
            <person name="Hornburger P."/>
            <person name="Mueller R.-W."/>
            <person name="Bruemmer F."/>
            <person name="Labrenz M."/>
            <person name="Spormann A.M."/>
            <person name="Op Den Camp H."/>
            <person name="Overmann J."/>
            <person name="Amann R."/>
            <person name="Jetten M.S.M."/>
            <person name="Mascher T."/>
            <person name="Medema M.H."/>
            <person name="Devos D.P."/>
            <person name="Kaster A.-K."/>
            <person name="Ovreas L."/>
            <person name="Rohde M."/>
            <person name="Galperin M.Y."/>
            <person name="Jogler C."/>
        </authorList>
    </citation>
    <scope>NUCLEOTIDE SEQUENCE [LARGE SCALE GENOMIC DNA]</scope>
    <source>
        <strain evidence="1 2">CA13</strain>
    </source>
</reference>
<sequence>MESKLAVCPFCSLHCDDVVFGPMEFGAMESVKCLRANDAFKEVQKTSPLGRIGTEVAEPKDVVKYAVQRFEEKGPLNVATVGTDLETARALQSLAANGEIRLWLDDFPSAVAWRLATSRDGIVSATIGDIRRHADVVWMIGDVSSGHPRIAERIRLDAKIGLETSTLDAETLADLYYDLRHGGEGHVVKPIREAKYLAIVLGCDAFSESQAIPIAELLVKMVWFLNQTKRAVALQLDGSATNRAVAAWQTNCGLSSLSAQTRRDWNVDVRIGDAFQKKVPVELQIGGCDPGRQSAQAFLPAATVGVDRAGVIMRGDSAVTMPLARIVERRGVETAPDILNRILGSRPST</sequence>
<keyword evidence="2" id="KW-1185">Reference proteome</keyword>
<dbReference type="Proteomes" id="UP000315010">
    <property type="component" value="Unassembled WGS sequence"/>
</dbReference>
<protein>
    <recommendedName>
        <fullName evidence="3">Formyltransferase/hydrolase complex Fhc subunit B</fullName>
    </recommendedName>
</protein>
<dbReference type="RefSeq" id="WP_146395102.1">
    <property type="nucleotide sequence ID" value="NZ_SJPJ01000001.1"/>
</dbReference>
<evidence type="ECO:0008006" key="3">
    <source>
        <dbReference type="Google" id="ProtNLM"/>
    </source>
</evidence>
<gene>
    <name evidence="1" type="ORF">CA13_14070</name>
</gene>
<dbReference type="OrthoDB" id="240576at2"/>
<proteinExistence type="predicted"/>
<dbReference type="EMBL" id="SJPJ01000001">
    <property type="protein sequence ID" value="TWT79995.1"/>
    <property type="molecule type" value="Genomic_DNA"/>
</dbReference>
<accession>A0A5C5YY45</accession>
<comment type="caution">
    <text evidence="1">The sequence shown here is derived from an EMBL/GenBank/DDBJ whole genome shotgun (WGS) entry which is preliminary data.</text>
</comment>
<dbReference type="AlphaFoldDB" id="A0A5C5YY45"/>